<dbReference type="EMBL" id="JBHTAC010000047">
    <property type="protein sequence ID" value="MFC7246923.1"/>
    <property type="molecule type" value="Genomic_DNA"/>
</dbReference>
<sequence>MVLTAGLAGMHDLERPTASTPTTWATVPASAPSRKSARHPETVQLLGEDVWIAVALPGQAQGCPTEGVDVIAQWMSAADDTATRTGYAKPSRPTSATVYHHPGDDLEALH</sequence>
<proteinExistence type="predicted"/>
<comment type="caution">
    <text evidence="2">The sequence shown here is derived from an EMBL/GenBank/DDBJ whole genome shotgun (WGS) entry which is preliminary data.</text>
</comment>
<feature type="compositionally biased region" description="Basic and acidic residues" evidence="1">
    <location>
        <begin position="101"/>
        <end position="110"/>
    </location>
</feature>
<organism evidence="2 3">
    <name type="scientific">Catellatospora aurea</name>
    <dbReference type="NCBI Taxonomy" id="1337874"/>
    <lineage>
        <taxon>Bacteria</taxon>
        <taxon>Bacillati</taxon>
        <taxon>Actinomycetota</taxon>
        <taxon>Actinomycetes</taxon>
        <taxon>Micromonosporales</taxon>
        <taxon>Micromonosporaceae</taxon>
        <taxon>Catellatospora</taxon>
    </lineage>
</organism>
<accession>A0ABW2H6D3</accession>
<feature type="region of interest" description="Disordered" evidence="1">
    <location>
        <begin position="1"/>
        <end position="39"/>
    </location>
</feature>
<dbReference type="Proteomes" id="UP001596392">
    <property type="component" value="Unassembled WGS sequence"/>
</dbReference>
<protein>
    <submittedName>
        <fullName evidence="2">Uncharacterized protein</fullName>
    </submittedName>
</protein>
<keyword evidence="3" id="KW-1185">Reference proteome</keyword>
<name>A0ABW2H6D3_9ACTN</name>
<dbReference type="RefSeq" id="WP_144127973.1">
    <property type="nucleotide sequence ID" value="NZ_JBHTAC010000047.1"/>
</dbReference>
<gene>
    <name evidence="2" type="ORF">ACFQO7_30975</name>
</gene>
<evidence type="ECO:0000256" key="1">
    <source>
        <dbReference type="SAM" id="MobiDB-lite"/>
    </source>
</evidence>
<evidence type="ECO:0000313" key="2">
    <source>
        <dbReference type="EMBL" id="MFC7246923.1"/>
    </source>
</evidence>
<feature type="region of interest" description="Disordered" evidence="1">
    <location>
        <begin position="83"/>
        <end position="110"/>
    </location>
</feature>
<reference evidence="3" key="1">
    <citation type="journal article" date="2019" name="Int. J. Syst. Evol. Microbiol.">
        <title>The Global Catalogue of Microorganisms (GCM) 10K type strain sequencing project: providing services to taxonomists for standard genome sequencing and annotation.</title>
        <authorList>
            <consortium name="The Broad Institute Genomics Platform"/>
            <consortium name="The Broad Institute Genome Sequencing Center for Infectious Disease"/>
            <person name="Wu L."/>
            <person name="Ma J."/>
        </authorList>
    </citation>
    <scope>NUCLEOTIDE SEQUENCE [LARGE SCALE GENOMIC DNA]</scope>
    <source>
        <strain evidence="3">CGMCC 1.9106</strain>
    </source>
</reference>
<evidence type="ECO:0000313" key="3">
    <source>
        <dbReference type="Proteomes" id="UP001596392"/>
    </source>
</evidence>